<dbReference type="InterPro" id="IPR029083">
    <property type="entry name" value="Imm32"/>
</dbReference>
<dbReference type="Pfam" id="PF15566">
    <property type="entry name" value="Imm32"/>
    <property type="match status" value="1"/>
</dbReference>
<sequence length="101" mass="11479">MRVRFGEMIREGPEKQPVVGSVCCDRSGFVRWIMKAEWVDGFEIRVTAEKGETVISANREGMLSLAKQLRMLADRVPGDHIHYDENNSLEEGSAVMIIERI</sequence>
<protein>
    <submittedName>
        <fullName evidence="1">Uncharacterized protein</fullName>
    </submittedName>
</protein>
<dbReference type="EMBL" id="KC247075">
    <property type="protein sequence ID" value="AHF27163.1"/>
    <property type="molecule type" value="Genomic_DNA"/>
</dbReference>
<dbReference type="AlphaFoldDB" id="W0FQK6"/>
<proteinExistence type="predicted"/>
<organism evidence="1">
    <name type="scientific">uncultured bacterium Contig1763</name>
    <dbReference type="NCBI Taxonomy" id="1393507"/>
    <lineage>
        <taxon>Bacteria</taxon>
        <taxon>environmental samples</taxon>
    </lineage>
</organism>
<name>W0FQK6_9BACT</name>
<reference evidence="1" key="1">
    <citation type="journal article" date="2013" name="PLoS ONE">
        <title>Metagenomic insights into the carbohydrate-active enzymes carried by the microorganisms adhering to solid digesta in the rumen of cows.</title>
        <authorList>
            <person name="Wang L."/>
            <person name="Hatem A."/>
            <person name="Catalyurek U.V."/>
            <person name="Morrison M."/>
            <person name="Yu Z."/>
        </authorList>
    </citation>
    <scope>NUCLEOTIDE SEQUENCE</scope>
</reference>
<accession>W0FQK6</accession>
<evidence type="ECO:0000313" key="1">
    <source>
        <dbReference type="EMBL" id="AHF27163.1"/>
    </source>
</evidence>